<evidence type="ECO:0000313" key="1">
    <source>
        <dbReference type="EMBL" id="AEP30738.1"/>
    </source>
</evidence>
<sequence length="63" mass="7405">MSKRTSPKDAANVNFANDIDDIVVDKRNQWRANAAKARRRQRRYKRLITQEILLDAQNKYGSE</sequence>
<dbReference type="RefSeq" id="WP_014109611.1">
    <property type="nucleotide sequence ID" value="NC_016041.1"/>
</dbReference>
<name>G4QM86_GLANF</name>
<proteinExistence type="predicted"/>
<dbReference type="AlphaFoldDB" id="G4QM86"/>
<organism evidence="1 2">
    <name type="scientific">Glaciecola nitratireducens (strain JCM 12485 / KCTC 12276 / FR1064)</name>
    <dbReference type="NCBI Taxonomy" id="1085623"/>
    <lineage>
        <taxon>Bacteria</taxon>
        <taxon>Pseudomonadati</taxon>
        <taxon>Pseudomonadota</taxon>
        <taxon>Gammaproteobacteria</taxon>
        <taxon>Alteromonadales</taxon>
        <taxon>Alteromonadaceae</taxon>
        <taxon>Brumicola</taxon>
    </lineage>
</organism>
<protein>
    <recommendedName>
        <fullName evidence="3">BZIP domain-containing protein</fullName>
    </recommendedName>
</protein>
<dbReference type="eggNOG" id="ENOG502ZNXY">
    <property type="taxonomic scope" value="Bacteria"/>
</dbReference>
<dbReference type="HOGENOM" id="CLU_206582_0_0_6"/>
<dbReference type="KEGG" id="gni:GNIT_2641"/>
<dbReference type="EMBL" id="CP003060">
    <property type="protein sequence ID" value="AEP30738.1"/>
    <property type="molecule type" value="Genomic_DNA"/>
</dbReference>
<gene>
    <name evidence="1" type="ordered locus">GNIT_2641</name>
</gene>
<dbReference type="STRING" id="1085623.GNIT_2641"/>
<keyword evidence="2" id="KW-1185">Reference proteome</keyword>
<reference evidence="1 2" key="1">
    <citation type="journal article" date="2011" name="J. Bacteriol.">
        <title>Complete genome sequence of seawater bacterium Glaciecola nitratireducens FR1064T.</title>
        <authorList>
            <person name="Bian F."/>
            <person name="Qin Q.L."/>
            <person name="Xie B.B."/>
            <person name="Shu Y.L."/>
            <person name="Zhang X.Y."/>
            <person name="Yu Y."/>
            <person name="Chen B."/>
            <person name="Chen X.L."/>
            <person name="Zhou B.C."/>
            <person name="Zhang Y.Z."/>
        </authorList>
    </citation>
    <scope>NUCLEOTIDE SEQUENCE [LARGE SCALE GENOMIC DNA]</scope>
    <source>
        <strain evidence="2">JCM 12485 / KCTC 12276 / FR1064</strain>
    </source>
</reference>
<accession>G4QM86</accession>
<evidence type="ECO:0008006" key="3">
    <source>
        <dbReference type="Google" id="ProtNLM"/>
    </source>
</evidence>
<evidence type="ECO:0000313" key="2">
    <source>
        <dbReference type="Proteomes" id="UP000009282"/>
    </source>
</evidence>
<dbReference type="Proteomes" id="UP000009282">
    <property type="component" value="Chromosome"/>
</dbReference>